<evidence type="ECO:0000256" key="2">
    <source>
        <dbReference type="ARBA" id="ARBA00009370"/>
    </source>
</evidence>
<name>A0A7G7CS71_9CORY</name>
<feature type="active site" evidence="5">
    <location>
        <position position="65"/>
    </location>
</feature>
<evidence type="ECO:0000259" key="7">
    <source>
        <dbReference type="Pfam" id="PF10502"/>
    </source>
</evidence>
<keyword evidence="6" id="KW-0472">Membrane</keyword>
<reference evidence="8 9" key="1">
    <citation type="submission" date="2020-07" db="EMBL/GenBank/DDBJ databases">
        <title>Complete genome and description of Corynebacterium incognita strain Marseille-Q3630 sp. nov.</title>
        <authorList>
            <person name="Boxberger M."/>
        </authorList>
    </citation>
    <scope>NUCLEOTIDE SEQUENCE [LARGE SCALE GENOMIC DNA]</scope>
    <source>
        <strain evidence="8 9">Marseille-Q3630</strain>
    </source>
</reference>
<dbReference type="PANTHER" id="PTHR43390">
    <property type="entry name" value="SIGNAL PEPTIDASE I"/>
    <property type="match status" value="1"/>
</dbReference>
<proteinExistence type="inferred from homology"/>
<dbReference type="Pfam" id="PF10502">
    <property type="entry name" value="Peptidase_S26"/>
    <property type="match status" value="1"/>
</dbReference>
<evidence type="ECO:0000256" key="5">
    <source>
        <dbReference type="PIRSR" id="PIRSR600223-1"/>
    </source>
</evidence>
<dbReference type="PRINTS" id="PR00727">
    <property type="entry name" value="LEADERPTASE"/>
</dbReference>
<dbReference type="SUPFAM" id="SSF51306">
    <property type="entry name" value="LexA/Signal peptidase"/>
    <property type="match status" value="1"/>
</dbReference>
<dbReference type="CDD" id="cd06530">
    <property type="entry name" value="S26_SPase_I"/>
    <property type="match status" value="1"/>
</dbReference>
<evidence type="ECO:0000313" key="9">
    <source>
        <dbReference type="Proteomes" id="UP000515743"/>
    </source>
</evidence>
<evidence type="ECO:0000256" key="3">
    <source>
        <dbReference type="ARBA" id="ARBA00022670"/>
    </source>
</evidence>
<evidence type="ECO:0000256" key="1">
    <source>
        <dbReference type="ARBA" id="ARBA00004401"/>
    </source>
</evidence>
<keyword evidence="9" id="KW-1185">Reference proteome</keyword>
<dbReference type="GO" id="GO:0009003">
    <property type="term" value="F:signal peptidase activity"/>
    <property type="evidence" value="ECO:0007669"/>
    <property type="project" value="UniProtKB-EC"/>
</dbReference>
<feature type="domain" description="Peptidase S26" evidence="7">
    <location>
        <begin position="35"/>
        <end position="245"/>
    </location>
</feature>
<dbReference type="NCBIfam" id="TIGR02227">
    <property type="entry name" value="sigpep_I_bact"/>
    <property type="match status" value="1"/>
</dbReference>
<feature type="transmembrane region" description="Helical" evidence="6">
    <location>
        <begin position="33"/>
        <end position="55"/>
    </location>
</feature>
<dbReference type="KEGG" id="cik:H0194_01635"/>
<keyword evidence="6" id="KW-1133">Transmembrane helix</keyword>
<comment type="similarity">
    <text evidence="2 6">Belongs to the peptidase S26 family.</text>
</comment>
<dbReference type="GO" id="GO:0004252">
    <property type="term" value="F:serine-type endopeptidase activity"/>
    <property type="evidence" value="ECO:0007669"/>
    <property type="project" value="InterPro"/>
</dbReference>
<gene>
    <name evidence="8" type="primary">lepB</name>
    <name evidence="8" type="ORF">H0194_01635</name>
</gene>
<evidence type="ECO:0000256" key="4">
    <source>
        <dbReference type="ARBA" id="ARBA00022801"/>
    </source>
</evidence>
<dbReference type="GO" id="GO:0005886">
    <property type="term" value="C:plasma membrane"/>
    <property type="evidence" value="ECO:0007669"/>
    <property type="project" value="UniProtKB-SubCell"/>
</dbReference>
<evidence type="ECO:0000313" key="8">
    <source>
        <dbReference type="EMBL" id="QNE90437.1"/>
    </source>
</evidence>
<keyword evidence="3 6" id="KW-0645">Protease</keyword>
<keyword evidence="6" id="KW-0812">Transmembrane</keyword>
<dbReference type="InterPro" id="IPR000223">
    <property type="entry name" value="Pept_S26A_signal_pept_1"/>
</dbReference>
<dbReference type="EMBL" id="CP059404">
    <property type="protein sequence ID" value="QNE90437.1"/>
    <property type="molecule type" value="Genomic_DNA"/>
</dbReference>
<dbReference type="EC" id="3.4.21.89" evidence="6"/>
<protein>
    <recommendedName>
        <fullName evidence="6">Signal peptidase I</fullName>
        <ecNumber evidence="6">3.4.21.89</ecNumber>
    </recommendedName>
</protein>
<dbReference type="InterPro" id="IPR019533">
    <property type="entry name" value="Peptidase_S26"/>
</dbReference>
<keyword evidence="4 6" id="KW-0378">Hydrolase</keyword>
<sequence>MPHGVWRFRRFLPVLGWLLVEEKSSADKKQLPWLVETALIVVVVLAVVGVFQAFIGRQYVIPSGSMEPTLHGCEGCANDRVFVQKVSYYGSEPEPGDVIVFEGTEDWNTLWESPRSDNPTVAKIQDALSYVSLAPPNENNLVKRVIATGGQEVSCQEGDPAVMVDGKPIQQNYVLDPPTYAVDPATGSEACGGEYFSPITVPEGRLFMMGDSRTNSLDSRAHIDDGSYGTIPLENVRGKVEFVFYPFNNIGAVEDYDIQAK</sequence>
<dbReference type="InterPro" id="IPR036286">
    <property type="entry name" value="LexA/Signal_pep-like_sf"/>
</dbReference>
<dbReference type="GO" id="GO:0006465">
    <property type="term" value="P:signal peptide processing"/>
    <property type="evidence" value="ECO:0007669"/>
    <property type="project" value="InterPro"/>
</dbReference>
<organism evidence="8 9">
    <name type="scientific">Corynebacterium incognita</name>
    <dbReference type="NCBI Taxonomy" id="2754725"/>
    <lineage>
        <taxon>Bacteria</taxon>
        <taxon>Bacillati</taxon>
        <taxon>Actinomycetota</taxon>
        <taxon>Actinomycetes</taxon>
        <taxon>Mycobacteriales</taxon>
        <taxon>Corynebacteriaceae</taxon>
        <taxon>Corynebacterium</taxon>
    </lineage>
</organism>
<dbReference type="AlphaFoldDB" id="A0A7G7CS71"/>
<dbReference type="PROSITE" id="PS00501">
    <property type="entry name" value="SPASE_I_1"/>
    <property type="match status" value="1"/>
</dbReference>
<dbReference type="Gene3D" id="2.10.109.10">
    <property type="entry name" value="Umud Fragment, subunit A"/>
    <property type="match status" value="1"/>
</dbReference>
<dbReference type="Proteomes" id="UP000515743">
    <property type="component" value="Chromosome"/>
</dbReference>
<feature type="active site" evidence="5">
    <location>
        <position position="143"/>
    </location>
</feature>
<evidence type="ECO:0000256" key="6">
    <source>
        <dbReference type="RuleBase" id="RU362042"/>
    </source>
</evidence>
<dbReference type="InterPro" id="IPR019756">
    <property type="entry name" value="Pept_S26A_signal_pept_1_Ser-AS"/>
</dbReference>
<comment type="subcellular location">
    <subcellularLocation>
        <location evidence="1">Cell membrane</location>
        <topology evidence="1">Single-pass type II membrane protein</topology>
    </subcellularLocation>
    <subcellularLocation>
        <location evidence="6">Membrane</location>
        <topology evidence="6">Single-pass type II membrane protein</topology>
    </subcellularLocation>
</comment>
<comment type="catalytic activity">
    <reaction evidence="6">
        <text>Cleavage of hydrophobic, N-terminal signal or leader sequences from secreted and periplasmic proteins.</text>
        <dbReference type="EC" id="3.4.21.89"/>
    </reaction>
</comment>
<accession>A0A7G7CS71</accession>
<dbReference type="PANTHER" id="PTHR43390:SF1">
    <property type="entry name" value="CHLOROPLAST PROCESSING PEPTIDASE"/>
    <property type="match status" value="1"/>
</dbReference>